<dbReference type="GO" id="GO:0030313">
    <property type="term" value="C:cell envelope"/>
    <property type="evidence" value="ECO:0007669"/>
    <property type="project" value="UniProtKB-SubCell"/>
</dbReference>
<evidence type="ECO:0000256" key="2">
    <source>
        <dbReference type="ARBA" id="ARBA00022475"/>
    </source>
</evidence>
<reference evidence="3" key="1">
    <citation type="submission" date="2020-05" db="EMBL/GenBank/DDBJ databases">
        <authorList>
            <person name="Chiriac C."/>
            <person name="Salcher M."/>
            <person name="Ghai R."/>
            <person name="Kavagutti S V."/>
        </authorList>
    </citation>
    <scope>NUCLEOTIDE SEQUENCE</scope>
</reference>
<name>A0A6J6VHP4_9ZZZZ</name>
<sequence>MRARLLTRPSAARGTARAAAPLVAAALLLSACSGEDSPAEPDQDPAEVLAEAKTTFDETSGVRIVLETDDLSEGVDGLLRAEGYGTHDPAFDGEIVVRFAGIEPTVPVVAVDGTVFAQVPLTTGWSEVDPAEHGAPDPAGLMDPDTGFSSLLVATEELEQGEQVRGGTDNRDVLTTYTGTVAGDVVAGIIPSAEGDFAASYTVSDDTELRSMELTGDFYGAGSMTYLITFDDYGAEPSITAPE</sequence>
<keyword evidence="2" id="KW-0472">Membrane</keyword>
<dbReference type="AlphaFoldDB" id="A0A6J6VHP4"/>
<dbReference type="InterPro" id="IPR009830">
    <property type="entry name" value="LppX/LprAFG"/>
</dbReference>
<accession>A0A6J6VHP4</accession>
<dbReference type="SUPFAM" id="SSF89392">
    <property type="entry name" value="Prokaryotic lipoproteins and lipoprotein localization factors"/>
    <property type="match status" value="1"/>
</dbReference>
<keyword evidence="2" id="KW-1003">Cell membrane</keyword>
<dbReference type="InterPro" id="IPR029046">
    <property type="entry name" value="LolA/LolB/LppX"/>
</dbReference>
<dbReference type="CDD" id="cd16334">
    <property type="entry name" value="LppX-like"/>
    <property type="match status" value="1"/>
</dbReference>
<evidence type="ECO:0000256" key="1">
    <source>
        <dbReference type="ARBA" id="ARBA00004196"/>
    </source>
</evidence>
<dbReference type="PROSITE" id="PS51257">
    <property type="entry name" value="PROKAR_LIPOPROTEIN"/>
    <property type="match status" value="1"/>
</dbReference>
<proteinExistence type="predicted"/>
<organism evidence="3">
    <name type="scientific">freshwater metagenome</name>
    <dbReference type="NCBI Taxonomy" id="449393"/>
    <lineage>
        <taxon>unclassified sequences</taxon>
        <taxon>metagenomes</taxon>
        <taxon>ecological metagenomes</taxon>
    </lineage>
</organism>
<evidence type="ECO:0000313" key="3">
    <source>
        <dbReference type="EMBL" id="CAB4771136.1"/>
    </source>
</evidence>
<dbReference type="Pfam" id="PF07161">
    <property type="entry name" value="LppX_LprAFG"/>
    <property type="match status" value="1"/>
</dbReference>
<dbReference type="EMBL" id="CAEZYQ010000048">
    <property type="protein sequence ID" value="CAB4771136.1"/>
    <property type="molecule type" value="Genomic_DNA"/>
</dbReference>
<gene>
    <name evidence="3" type="ORF">UFOPK2761_03397</name>
</gene>
<protein>
    <submittedName>
        <fullName evidence="3">Unannotated protein</fullName>
    </submittedName>
</protein>
<comment type="subcellular location">
    <subcellularLocation>
        <location evidence="1">Cell envelope</location>
    </subcellularLocation>
</comment>
<dbReference type="Gene3D" id="2.50.20.20">
    <property type="match status" value="1"/>
</dbReference>